<organism evidence="1 2">
    <name type="scientific">Romanomermis culicivorax</name>
    <name type="common">Nematode worm</name>
    <dbReference type="NCBI Taxonomy" id="13658"/>
    <lineage>
        <taxon>Eukaryota</taxon>
        <taxon>Metazoa</taxon>
        <taxon>Ecdysozoa</taxon>
        <taxon>Nematoda</taxon>
        <taxon>Enoplea</taxon>
        <taxon>Dorylaimia</taxon>
        <taxon>Mermithida</taxon>
        <taxon>Mermithoidea</taxon>
        <taxon>Mermithidae</taxon>
        <taxon>Romanomermis</taxon>
    </lineage>
</organism>
<evidence type="ECO:0000313" key="2">
    <source>
        <dbReference type="WBParaSite" id="nRc.2.0.1.t23614-RA"/>
    </source>
</evidence>
<reference evidence="2" key="1">
    <citation type="submission" date="2022-11" db="UniProtKB">
        <authorList>
            <consortium name="WormBaseParasite"/>
        </authorList>
    </citation>
    <scope>IDENTIFICATION</scope>
</reference>
<dbReference type="Proteomes" id="UP000887565">
    <property type="component" value="Unplaced"/>
</dbReference>
<evidence type="ECO:0000313" key="1">
    <source>
        <dbReference type="Proteomes" id="UP000887565"/>
    </source>
</evidence>
<proteinExistence type="predicted"/>
<protein>
    <submittedName>
        <fullName evidence="2">Uncharacterized protein</fullName>
    </submittedName>
</protein>
<dbReference type="WBParaSite" id="nRc.2.0.1.t23614-RA">
    <property type="protein sequence ID" value="nRc.2.0.1.t23614-RA"/>
    <property type="gene ID" value="nRc.2.0.1.g23614"/>
</dbReference>
<dbReference type="AlphaFoldDB" id="A0A915JAV6"/>
<keyword evidence="1" id="KW-1185">Reference proteome</keyword>
<name>A0A915JAV6_ROMCU</name>
<sequence length="62" mass="7043">GLQADVRKALKFKRFTNLNHLIEEATFVEQEILRDEANMVFSPLARYNVGLQEPVLSLKPSG</sequence>
<accession>A0A915JAV6</accession>